<reference evidence="3" key="1">
    <citation type="journal article" date="2019" name="Int. J. Syst. Evol. Microbiol.">
        <title>The Global Catalogue of Microorganisms (GCM) 10K type strain sequencing project: providing services to taxonomists for standard genome sequencing and annotation.</title>
        <authorList>
            <consortium name="The Broad Institute Genomics Platform"/>
            <consortium name="The Broad Institute Genome Sequencing Center for Infectious Disease"/>
            <person name="Wu L."/>
            <person name="Ma J."/>
        </authorList>
    </citation>
    <scope>NUCLEOTIDE SEQUENCE [LARGE SCALE GENOMIC DNA]</scope>
    <source>
        <strain evidence="3">CGMCC 1.15111</strain>
    </source>
</reference>
<accession>A0ABQ3I4U3</accession>
<protein>
    <recommendedName>
        <fullName evidence="4">DUF4136 domain-containing protein</fullName>
    </recommendedName>
</protein>
<dbReference type="Proteomes" id="UP000658258">
    <property type="component" value="Unassembled WGS sequence"/>
</dbReference>
<name>A0ABQ3I4U3_9BACT</name>
<proteinExistence type="predicted"/>
<feature type="chain" id="PRO_5047322477" description="DUF4136 domain-containing protein" evidence="1">
    <location>
        <begin position="21"/>
        <end position="200"/>
    </location>
</feature>
<comment type="caution">
    <text evidence="2">The sequence shown here is derived from an EMBL/GenBank/DDBJ whole genome shotgun (WGS) entry which is preliminary data.</text>
</comment>
<evidence type="ECO:0000313" key="3">
    <source>
        <dbReference type="Proteomes" id="UP000658258"/>
    </source>
</evidence>
<gene>
    <name evidence="2" type="ORF">GCM10011340_06290</name>
</gene>
<keyword evidence="1" id="KW-0732">Signal</keyword>
<evidence type="ECO:0008006" key="4">
    <source>
        <dbReference type="Google" id="ProtNLM"/>
    </source>
</evidence>
<evidence type="ECO:0000256" key="1">
    <source>
        <dbReference type="SAM" id="SignalP"/>
    </source>
</evidence>
<organism evidence="2 3">
    <name type="scientific">Roseivirga thermotolerans</name>
    <dbReference type="NCBI Taxonomy" id="1758176"/>
    <lineage>
        <taxon>Bacteria</taxon>
        <taxon>Pseudomonadati</taxon>
        <taxon>Bacteroidota</taxon>
        <taxon>Cytophagia</taxon>
        <taxon>Cytophagales</taxon>
        <taxon>Roseivirgaceae</taxon>
        <taxon>Roseivirga</taxon>
    </lineage>
</organism>
<keyword evidence="3" id="KW-1185">Reference proteome</keyword>
<evidence type="ECO:0000313" key="2">
    <source>
        <dbReference type="EMBL" id="GHE54415.1"/>
    </source>
</evidence>
<dbReference type="EMBL" id="BNAG01000001">
    <property type="protein sequence ID" value="GHE54415.1"/>
    <property type="molecule type" value="Genomic_DNA"/>
</dbReference>
<feature type="signal peptide" evidence="1">
    <location>
        <begin position="1"/>
        <end position="20"/>
    </location>
</feature>
<sequence>MNFRKVLIVLVLMVPGLAFCQKTKVNKKYTIGVNVTVSFTPLFDEDRNTSQTNKLFEQIFSATFNVCCQQEIESKLQNEPSLNELARNYLYIDLSKTVDTQANLFENISEVQRLELKSGFKNTDLIIIRSPIRRKEVSKLNGSGSITLSGSVTVFDLRTGEFVIHISNDIKKKFEKMSDSEQPFEELIDSFYNEIIKMLN</sequence>
<dbReference type="RefSeq" id="WP_189628729.1">
    <property type="nucleotide sequence ID" value="NZ_BNAG01000001.1"/>
</dbReference>